<dbReference type="InterPro" id="IPR029021">
    <property type="entry name" value="Prot-tyrosine_phosphatase-like"/>
</dbReference>
<dbReference type="NCBIfam" id="TIGR01244">
    <property type="entry name" value="TIGR01244 family sulfur transferase"/>
    <property type="match status" value="1"/>
</dbReference>
<keyword evidence="2" id="KW-0808">Transferase</keyword>
<reference evidence="3" key="1">
    <citation type="journal article" date="2019" name="Int. J. Syst. Evol. Microbiol.">
        <title>The Global Catalogue of Microorganisms (GCM) 10K type strain sequencing project: providing services to taxonomists for standard genome sequencing and annotation.</title>
        <authorList>
            <consortium name="The Broad Institute Genomics Platform"/>
            <consortium name="The Broad Institute Genome Sequencing Center for Infectious Disease"/>
            <person name="Wu L."/>
            <person name="Ma J."/>
        </authorList>
    </citation>
    <scope>NUCLEOTIDE SEQUENCE [LARGE SCALE GENOMIC DNA]</scope>
    <source>
        <strain evidence="3">KCTC 23707</strain>
    </source>
</reference>
<dbReference type="InterPro" id="IPR005939">
    <property type="entry name" value="BLH_phosphatase-like"/>
</dbReference>
<evidence type="ECO:0000259" key="1">
    <source>
        <dbReference type="Pfam" id="PF04273"/>
    </source>
</evidence>
<dbReference type="Proteomes" id="UP001597373">
    <property type="component" value="Unassembled WGS sequence"/>
</dbReference>
<evidence type="ECO:0000313" key="2">
    <source>
        <dbReference type="EMBL" id="MFD2258341.1"/>
    </source>
</evidence>
<keyword evidence="3" id="KW-1185">Reference proteome</keyword>
<organism evidence="2 3">
    <name type="scientific">Chelativorans composti</name>
    <dbReference type="NCBI Taxonomy" id="768533"/>
    <lineage>
        <taxon>Bacteria</taxon>
        <taxon>Pseudomonadati</taxon>
        <taxon>Pseudomonadota</taxon>
        <taxon>Alphaproteobacteria</taxon>
        <taxon>Hyphomicrobiales</taxon>
        <taxon>Phyllobacteriaceae</taxon>
        <taxon>Chelativorans</taxon>
    </lineage>
</organism>
<dbReference type="RefSeq" id="WP_345100084.1">
    <property type="nucleotide sequence ID" value="NZ_BAABGS010000073.1"/>
</dbReference>
<dbReference type="Gene3D" id="3.90.190.10">
    <property type="entry name" value="Protein tyrosine phosphatase superfamily"/>
    <property type="match status" value="1"/>
</dbReference>
<comment type="caution">
    <text evidence="2">The sequence shown here is derived from an EMBL/GenBank/DDBJ whole genome shotgun (WGS) entry which is preliminary data.</text>
</comment>
<dbReference type="EMBL" id="JBHUIR010000005">
    <property type="protein sequence ID" value="MFD2258341.1"/>
    <property type="molecule type" value="Genomic_DNA"/>
</dbReference>
<proteinExistence type="predicted"/>
<dbReference type="Pfam" id="PF04273">
    <property type="entry name" value="BLH_phosphatase"/>
    <property type="match status" value="1"/>
</dbReference>
<protein>
    <submittedName>
        <fullName evidence="2">TIGR01244 family sulfur transferase</fullName>
    </submittedName>
</protein>
<sequence>MEIRRVNDDFAVAGQIGPEDIGAIAAEGFRSIVCNRPDTEDGAIPHDAVEEAARAAGLEFRFLPVVSGAITDDDVQQMSELLASLPAPILAYCRTGNRCLNLFAMVQNSR</sequence>
<dbReference type="SUPFAM" id="SSF52799">
    <property type="entry name" value="(Phosphotyrosine protein) phosphatases II"/>
    <property type="match status" value="1"/>
</dbReference>
<feature type="domain" description="Beta-lactamase hydrolase-like protein phosphatase-like" evidence="1">
    <location>
        <begin position="3"/>
        <end position="108"/>
    </location>
</feature>
<accession>A0ABW5DCY9</accession>
<dbReference type="GO" id="GO:0016740">
    <property type="term" value="F:transferase activity"/>
    <property type="evidence" value="ECO:0007669"/>
    <property type="project" value="UniProtKB-KW"/>
</dbReference>
<gene>
    <name evidence="2" type="ORF">ACFSMZ_00975</name>
</gene>
<evidence type="ECO:0000313" key="3">
    <source>
        <dbReference type="Proteomes" id="UP001597373"/>
    </source>
</evidence>
<name>A0ABW5DCY9_9HYPH</name>